<proteinExistence type="predicted"/>
<dbReference type="SMART" id="SM00271">
    <property type="entry name" value="DnaJ"/>
    <property type="match status" value="1"/>
</dbReference>
<gene>
    <name evidence="4" type="ORF">CCMP2556_LOCUS53688</name>
</gene>
<accession>A0ABP0SU72</accession>
<evidence type="ECO:0000256" key="2">
    <source>
        <dbReference type="SAM" id="MobiDB-lite"/>
    </source>
</evidence>
<dbReference type="EMBL" id="CAXAMN010028284">
    <property type="protein sequence ID" value="CAK9115975.1"/>
    <property type="molecule type" value="Genomic_DNA"/>
</dbReference>
<evidence type="ECO:0000256" key="1">
    <source>
        <dbReference type="ARBA" id="ARBA00023186"/>
    </source>
</evidence>
<dbReference type="Gene3D" id="1.10.287.110">
    <property type="entry name" value="DnaJ domain"/>
    <property type="match status" value="1"/>
</dbReference>
<dbReference type="Proteomes" id="UP001642484">
    <property type="component" value="Unassembled WGS sequence"/>
</dbReference>
<feature type="domain" description="J" evidence="3">
    <location>
        <begin position="19"/>
        <end position="78"/>
    </location>
</feature>
<reference evidence="4 5" key="1">
    <citation type="submission" date="2024-02" db="EMBL/GenBank/DDBJ databases">
        <authorList>
            <person name="Chen Y."/>
            <person name="Shah S."/>
            <person name="Dougan E. K."/>
            <person name="Thang M."/>
            <person name="Chan C."/>
        </authorList>
    </citation>
    <scope>NUCLEOTIDE SEQUENCE [LARGE SCALE GENOMIC DNA]</scope>
</reference>
<feature type="compositionally biased region" description="Basic residues" evidence="2">
    <location>
        <begin position="98"/>
        <end position="120"/>
    </location>
</feature>
<dbReference type="Pfam" id="PF00226">
    <property type="entry name" value="DnaJ"/>
    <property type="match status" value="1"/>
</dbReference>
<dbReference type="SUPFAM" id="SSF46565">
    <property type="entry name" value="Chaperone J-domain"/>
    <property type="match status" value="1"/>
</dbReference>
<sequence>MGGPAAWRGNFLGRASVQDPYVVLGLKRNASEEQVKRAYHALSRRYHPDKDHSVPAHLSTARFQRIKAAYELLAAGQRRALERTVISAPFRPSQRAGRPVKKQPRKAKVKAKKVKPKKAAKKAEPAPPVEVVELDDEAETALVILDSDEEAKPSKTRAKKARPVDHVSPSARCGLRQAARQRAEARAHFAAEEVGGAYVRLTFRSPTDDRLDARTSTLNACELETAFGRFGVRFVASLSTGEAVLATESAKEAVACALSFHGWPGRSPKGVELQVLKQISLAVAPVDCTGRATSPKTWVVSRSLVATSDGSSSKLV</sequence>
<feature type="region of interest" description="Disordered" evidence="2">
    <location>
        <begin position="87"/>
        <end position="128"/>
    </location>
</feature>
<dbReference type="PANTHER" id="PTHR44360">
    <property type="entry name" value="DNAJ HOMOLOG SUBFAMILY B MEMBER 9"/>
    <property type="match status" value="1"/>
</dbReference>
<feature type="region of interest" description="Disordered" evidence="2">
    <location>
        <begin position="150"/>
        <end position="169"/>
    </location>
</feature>
<evidence type="ECO:0000313" key="4">
    <source>
        <dbReference type="EMBL" id="CAK9115975.1"/>
    </source>
</evidence>
<dbReference type="InterPro" id="IPR036869">
    <property type="entry name" value="J_dom_sf"/>
</dbReference>
<protein>
    <recommendedName>
        <fullName evidence="3">J domain-containing protein</fullName>
    </recommendedName>
</protein>
<name>A0ABP0SU72_9DINO</name>
<dbReference type="PANTHER" id="PTHR44360:SF1">
    <property type="entry name" value="DNAJ HOMOLOG SUBFAMILY B MEMBER 9"/>
    <property type="match status" value="1"/>
</dbReference>
<evidence type="ECO:0000259" key="3">
    <source>
        <dbReference type="PROSITE" id="PS50076"/>
    </source>
</evidence>
<evidence type="ECO:0000313" key="5">
    <source>
        <dbReference type="Proteomes" id="UP001642484"/>
    </source>
</evidence>
<dbReference type="PROSITE" id="PS50076">
    <property type="entry name" value="DNAJ_2"/>
    <property type="match status" value="1"/>
</dbReference>
<organism evidence="4 5">
    <name type="scientific">Durusdinium trenchii</name>
    <dbReference type="NCBI Taxonomy" id="1381693"/>
    <lineage>
        <taxon>Eukaryota</taxon>
        <taxon>Sar</taxon>
        <taxon>Alveolata</taxon>
        <taxon>Dinophyceae</taxon>
        <taxon>Suessiales</taxon>
        <taxon>Symbiodiniaceae</taxon>
        <taxon>Durusdinium</taxon>
    </lineage>
</organism>
<keyword evidence="1" id="KW-0143">Chaperone</keyword>
<dbReference type="PRINTS" id="PR00625">
    <property type="entry name" value="JDOMAIN"/>
</dbReference>
<dbReference type="InterPro" id="IPR001623">
    <property type="entry name" value="DnaJ_domain"/>
</dbReference>
<keyword evidence="5" id="KW-1185">Reference proteome</keyword>
<dbReference type="CDD" id="cd06257">
    <property type="entry name" value="DnaJ"/>
    <property type="match status" value="1"/>
</dbReference>
<dbReference type="InterPro" id="IPR051948">
    <property type="entry name" value="Hsp70_co-chaperone_J-domain"/>
</dbReference>
<comment type="caution">
    <text evidence="4">The sequence shown here is derived from an EMBL/GenBank/DDBJ whole genome shotgun (WGS) entry which is preliminary data.</text>
</comment>